<feature type="binding site" evidence="8">
    <location>
        <position position="260"/>
    </location>
    <ligand>
        <name>L-glutamine</name>
        <dbReference type="ChEBI" id="CHEBI:58359"/>
    </ligand>
</feature>
<dbReference type="UniPathway" id="UPA00068">
    <property type="reaction ID" value="UER00171"/>
</dbReference>
<dbReference type="Pfam" id="PF00117">
    <property type="entry name" value="GATase"/>
    <property type="match status" value="1"/>
</dbReference>
<proteinExistence type="inferred from homology"/>
<dbReference type="UniPathway" id="UPA00070">
    <property type="reaction ID" value="UER00115"/>
</dbReference>
<protein>
    <recommendedName>
        <fullName evidence="8">Carbamoyl phosphate synthase small chain</fullName>
        <ecNumber evidence="8">6.3.5.5</ecNumber>
    </recommendedName>
    <alternativeName>
        <fullName evidence="8">Carbamoyl phosphate synthetase glutamine chain</fullName>
    </alternativeName>
</protein>
<dbReference type="GO" id="GO:0006541">
    <property type="term" value="P:glutamine metabolic process"/>
    <property type="evidence" value="ECO:0007669"/>
    <property type="project" value="InterPro"/>
</dbReference>
<dbReference type="GO" id="GO:0006526">
    <property type="term" value="P:L-arginine biosynthetic process"/>
    <property type="evidence" value="ECO:0007669"/>
    <property type="project" value="UniProtKB-UniRule"/>
</dbReference>
<evidence type="ECO:0000256" key="5">
    <source>
        <dbReference type="ARBA" id="ARBA00022840"/>
    </source>
</evidence>
<comment type="pathway">
    <text evidence="1 8">Amino-acid biosynthesis; L-arginine biosynthesis; carbamoyl phosphate from bicarbonate: step 1/1.</text>
</comment>
<feature type="binding site" evidence="8">
    <location>
        <position position="300"/>
    </location>
    <ligand>
        <name>L-glutamine</name>
        <dbReference type="ChEBI" id="CHEBI:58359"/>
    </ligand>
</feature>
<comment type="function">
    <text evidence="8">Small subunit of the glutamine-dependent carbamoyl phosphate synthetase (CPSase). CPSase catalyzes the formation of carbamoyl phosphate from the ammonia moiety of glutamine, carbonate, and phosphate donated by ATP, constituting the first step of 2 biosynthetic pathways, one leading to arginine and/or urea and the other to pyrimidine nucleotides. The small subunit (glutamine amidotransferase) binds and cleaves glutamine to supply the large subunit with the substrate ammonia.</text>
</comment>
<dbReference type="InterPro" id="IPR017926">
    <property type="entry name" value="GATASE"/>
</dbReference>
<feature type="binding site" evidence="8">
    <location>
        <position position="257"/>
    </location>
    <ligand>
        <name>L-glutamine</name>
        <dbReference type="ChEBI" id="CHEBI:58359"/>
    </ligand>
</feature>
<evidence type="ECO:0000256" key="8">
    <source>
        <dbReference type="HAMAP-Rule" id="MF_01209"/>
    </source>
</evidence>
<feature type="binding site" evidence="8">
    <location>
        <position position="51"/>
    </location>
    <ligand>
        <name>L-glutamine</name>
        <dbReference type="ChEBI" id="CHEBI:58359"/>
    </ligand>
</feature>
<keyword evidence="3 8" id="KW-0436">Ligase</keyword>
<keyword evidence="8" id="KW-0055">Arginine biosynthesis</keyword>
<dbReference type="CDD" id="cd01744">
    <property type="entry name" value="GATase1_CPSase"/>
    <property type="match status" value="1"/>
</dbReference>
<dbReference type="GO" id="GO:0006207">
    <property type="term" value="P:'de novo' pyrimidine nucleobase biosynthetic process"/>
    <property type="evidence" value="ECO:0007669"/>
    <property type="project" value="InterPro"/>
</dbReference>
<name>A0A6J4TEC4_9ACTN</name>
<feature type="active site" description="Nucleophile" evidence="8">
    <location>
        <position position="256"/>
    </location>
</feature>
<dbReference type="InterPro" id="IPR006274">
    <property type="entry name" value="CarbamoylP_synth_ssu"/>
</dbReference>
<reference evidence="10" key="1">
    <citation type="submission" date="2020-02" db="EMBL/GenBank/DDBJ databases">
        <authorList>
            <person name="Meier V. D."/>
        </authorList>
    </citation>
    <scope>NUCLEOTIDE SEQUENCE</scope>
    <source>
        <strain evidence="10">AVDCRST_MAG45</strain>
    </source>
</reference>
<feature type="binding site" evidence="8">
    <location>
        <position position="298"/>
    </location>
    <ligand>
        <name>L-glutamine</name>
        <dbReference type="ChEBI" id="CHEBI:58359"/>
    </ligand>
</feature>
<dbReference type="InterPro" id="IPR050472">
    <property type="entry name" value="Anth_synth/Amidotransfase"/>
</dbReference>
<dbReference type="NCBIfam" id="TIGR01368">
    <property type="entry name" value="CPSaseIIsmall"/>
    <property type="match status" value="1"/>
</dbReference>
<dbReference type="InterPro" id="IPR002474">
    <property type="entry name" value="CarbamoylP_synth_ssu_N"/>
</dbReference>
<dbReference type="PRINTS" id="PR00096">
    <property type="entry name" value="GATASE"/>
</dbReference>
<evidence type="ECO:0000256" key="7">
    <source>
        <dbReference type="ARBA" id="ARBA00048816"/>
    </source>
</evidence>
<comment type="subunit">
    <text evidence="8">Composed of two chains; the small (or glutamine) chain promotes the hydrolysis of glutamine to ammonia, which is used by the large (or ammonia) chain to synthesize carbamoyl phosphate. Tetramer of heterodimers (alpha,beta)4.</text>
</comment>
<feature type="binding site" evidence="8">
    <location>
        <position position="231"/>
    </location>
    <ligand>
        <name>L-glutamine</name>
        <dbReference type="ChEBI" id="CHEBI:58359"/>
    </ligand>
</feature>
<dbReference type="Gene3D" id="3.50.30.20">
    <property type="entry name" value="Carbamoyl-phosphate synthase small subunit, N-terminal domain"/>
    <property type="match status" value="1"/>
</dbReference>
<dbReference type="PROSITE" id="PS51273">
    <property type="entry name" value="GATASE_TYPE_1"/>
    <property type="match status" value="1"/>
</dbReference>
<feature type="binding site" evidence="8">
    <location>
        <position position="229"/>
    </location>
    <ligand>
        <name>L-glutamine</name>
        <dbReference type="ChEBI" id="CHEBI:58359"/>
    </ligand>
</feature>
<evidence type="ECO:0000256" key="6">
    <source>
        <dbReference type="ARBA" id="ARBA00022962"/>
    </source>
</evidence>
<comment type="catalytic activity">
    <reaction evidence="7 8">
        <text>hydrogencarbonate + L-glutamine + 2 ATP + H2O = carbamoyl phosphate + L-glutamate + 2 ADP + phosphate + 2 H(+)</text>
        <dbReference type="Rhea" id="RHEA:18633"/>
        <dbReference type="ChEBI" id="CHEBI:15377"/>
        <dbReference type="ChEBI" id="CHEBI:15378"/>
        <dbReference type="ChEBI" id="CHEBI:17544"/>
        <dbReference type="ChEBI" id="CHEBI:29985"/>
        <dbReference type="ChEBI" id="CHEBI:30616"/>
        <dbReference type="ChEBI" id="CHEBI:43474"/>
        <dbReference type="ChEBI" id="CHEBI:58228"/>
        <dbReference type="ChEBI" id="CHEBI:58359"/>
        <dbReference type="ChEBI" id="CHEBI:456216"/>
        <dbReference type="EC" id="6.3.5.5"/>
    </reaction>
</comment>
<comment type="pathway">
    <text evidence="8">Pyrimidine metabolism; UMP biosynthesis via de novo pathway; (S)-dihydroorotate from bicarbonate: step 1/3.</text>
</comment>
<gene>
    <name evidence="8" type="primary">carA</name>
    <name evidence="10" type="ORF">AVDCRST_MAG45-2514</name>
</gene>
<dbReference type="PANTHER" id="PTHR43418:SF7">
    <property type="entry name" value="CARBAMOYL-PHOSPHATE SYNTHASE SMALL CHAIN"/>
    <property type="match status" value="1"/>
</dbReference>
<feature type="binding site" evidence="8">
    <location>
        <position position="301"/>
    </location>
    <ligand>
        <name>L-glutamine</name>
        <dbReference type="ChEBI" id="CHEBI:58359"/>
    </ligand>
</feature>
<comment type="similarity">
    <text evidence="2 8">Belongs to the CarA family.</text>
</comment>
<dbReference type="NCBIfam" id="NF009475">
    <property type="entry name" value="PRK12838.1"/>
    <property type="match status" value="1"/>
</dbReference>
<keyword evidence="5 8" id="KW-0067">ATP-binding</keyword>
<dbReference type="GO" id="GO:0004088">
    <property type="term" value="F:carbamoyl-phosphate synthase (glutamine-hydrolyzing) activity"/>
    <property type="evidence" value="ECO:0007669"/>
    <property type="project" value="UniProtKB-UniRule"/>
</dbReference>
<feature type="active site" evidence="8">
    <location>
        <position position="355"/>
    </location>
</feature>
<feature type="domain" description="Carbamoyl-phosphate synthase small subunit N-terminal" evidence="9">
    <location>
        <begin position="3"/>
        <end position="137"/>
    </location>
</feature>
<dbReference type="PRINTS" id="PR00097">
    <property type="entry name" value="ANTSNTHASEII"/>
</dbReference>
<sequence length="377" mass="40150">MSAEAYLLLEDGARFDGEAAGALAREGVAATGEVVFNTAMSGYQEAVTDPSYRGQILVFTYPLVGNYGVSAEAMESSGVHVRAAIMREGIDREDAPGCEGGWLTWLADCGIPALTGVDTRALVRHIRAEGAMRGGVFAVETAEREAAERIRAEPPMAGQDLAREVSPVEPVILDPDNPGPRVVAIDTGIKDSIVEHLRARGARVELHPCGTGPAALLAREPDAIFLANGPGDPAALDHVVETVRQLVGRVPVFGICMGHQLLCRAVGLETFKLPFGHRGSNHPVKDLASGRIDITAQNHGFAVVGPGGERRMDADEPVRWETDFGAAELSHVNLYDRTVEGLVLKDVPGATAQYHPEAGPGPHDATYLFDRYLELVA</sequence>
<evidence type="ECO:0000256" key="3">
    <source>
        <dbReference type="ARBA" id="ARBA00022598"/>
    </source>
</evidence>
<dbReference type="PRINTS" id="PR00099">
    <property type="entry name" value="CPSGATASE"/>
</dbReference>
<dbReference type="PANTHER" id="PTHR43418">
    <property type="entry name" value="MULTIFUNCTIONAL TRYPTOPHAN BIOSYNTHESIS PROTEIN-RELATED"/>
    <property type="match status" value="1"/>
</dbReference>
<feature type="active site" evidence="8">
    <location>
        <position position="357"/>
    </location>
</feature>
<comment type="catalytic activity">
    <reaction evidence="8">
        <text>L-glutamine + H2O = L-glutamate + NH4(+)</text>
        <dbReference type="Rhea" id="RHEA:15889"/>
        <dbReference type="ChEBI" id="CHEBI:15377"/>
        <dbReference type="ChEBI" id="CHEBI:28938"/>
        <dbReference type="ChEBI" id="CHEBI:29985"/>
        <dbReference type="ChEBI" id="CHEBI:58359"/>
    </reaction>
</comment>
<evidence type="ECO:0000256" key="1">
    <source>
        <dbReference type="ARBA" id="ARBA00005077"/>
    </source>
</evidence>
<dbReference type="InterPro" id="IPR029062">
    <property type="entry name" value="Class_I_gatase-like"/>
</dbReference>
<dbReference type="SUPFAM" id="SSF52317">
    <property type="entry name" value="Class I glutamine amidotransferase-like"/>
    <property type="match status" value="1"/>
</dbReference>
<dbReference type="InterPro" id="IPR035686">
    <property type="entry name" value="CPSase_GATase1"/>
</dbReference>
<organism evidence="10">
    <name type="scientific">uncultured Solirubrobacterales bacterium</name>
    <dbReference type="NCBI Taxonomy" id="768556"/>
    <lineage>
        <taxon>Bacteria</taxon>
        <taxon>Bacillati</taxon>
        <taxon>Actinomycetota</taxon>
        <taxon>Thermoleophilia</taxon>
        <taxon>Solirubrobacterales</taxon>
        <taxon>environmental samples</taxon>
    </lineage>
</organism>
<keyword evidence="8" id="KW-0665">Pyrimidine biosynthesis</keyword>
<dbReference type="AlphaFoldDB" id="A0A6J4TEC4"/>
<dbReference type="InterPro" id="IPR036480">
    <property type="entry name" value="CarbP_synth_ssu_N_sf"/>
</dbReference>
<dbReference type="Pfam" id="PF00988">
    <property type="entry name" value="CPSase_sm_chain"/>
    <property type="match status" value="1"/>
</dbReference>
<evidence type="ECO:0000259" key="9">
    <source>
        <dbReference type="SMART" id="SM01097"/>
    </source>
</evidence>
<evidence type="ECO:0000256" key="2">
    <source>
        <dbReference type="ARBA" id="ARBA00007800"/>
    </source>
</evidence>
<dbReference type="GO" id="GO:0044205">
    <property type="term" value="P:'de novo' UMP biosynthetic process"/>
    <property type="evidence" value="ECO:0007669"/>
    <property type="project" value="UniProtKB-UniRule"/>
</dbReference>
<keyword evidence="6 8" id="KW-0315">Glutamine amidotransferase</keyword>
<accession>A0A6J4TEC4</accession>
<keyword evidence="8" id="KW-0028">Amino-acid biosynthesis</keyword>
<dbReference type="EMBL" id="CADCVU010000214">
    <property type="protein sequence ID" value="CAA9521236.1"/>
    <property type="molecule type" value="Genomic_DNA"/>
</dbReference>
<keyword evidence="4 8" id="KW-0547">Nucleotide-binding</keyword>
<dbReference type="Gene3D" id="3.40.50.880">
    <property type="match status" value="1"/>
</dbReference>
<dbReference type="SUPFAM" id="SSF52021">
    <property type="entry name" value="Carbamoyl phosphate synthetase, small subunit N-terminal domain"/>
    <property type="match status" value="1"/>
</dbReference>
<dbReference type="EC" id="6.3.5.5" evidence="8"/>
<dbReference type="GO" id="GO:0005524">
    <property type="term" value="F:ATP binding"/>
    <property type="evidence" value="ECO:0007669"/>
    <property type="project" value="UniProtKB-UniRule"/>
</dbReference>
<dbReference type="HAMAP" id="MF_01209">
    <property type="entry name" value="CPSase_S_chain"/>
    <property type="match status" value="1"/>
</dbReference>
<evidence type="ECO:0000256" key="4">
    <source>
        <dbReference type="ARBA" id="ARBA00022741"/>
    </source>
</evidence>
<dbReference type="SMART" id="SM01097">
    <property type="entry name" value="CPSase_sm_chain"/>
    <property type="match status" value="1"/>
</dbReference>
<evidence type="ECO:0000313" key="10">
    <source>
        <dbReference type="EMBL" id="CAA9521236.1"/>
    </source>
</evidence>
<feature type="region of interest" description="CPSase" evidence="8">
    <location>
        <begin position="1"/>
        <end position="180"/>
    </location>
</feature>